<dbReference type="PANTHER" id="PTHR34109:SF1">
    <property type="entry name" value="VOC DOMAIN-CONTAINING PROTEIN"/>
    <property type="match status" value="1"/>
</dbReference>
<feature type="domain" description="VOC" evidence="1">
    <location>
        <begin position="4"/>
        <end position="122"/>
    </location>
</feature>
<evidence type="ECO:0000313" key="2">
    <source>
        <dbReference type="EMBL" id="WZU66464.1"/>
    </source>
</evidence>
<proteinExistence type="predicted"/>
<organism evidence="2 3">
    <name type="scientific">Yoonia rhodophyticola</name>
    <dbReference type="NCBI Taxonomy" id="3137370"/>
    <lineage>
        <taxon>Bacteria</taxon>
        <taxon>Pseudomonadati</taxon>
        <taxon>Pseudomonadota</taxon>
        <taxon>Alphaproteobacteria</taxon>
        <taxon>Rhodobacterales</taxon>
        <taxon>Paracoccaceae</taxon>
        <taxon>Yoonia</taxon>
    </lineage>
</organism>
<dbReference type="PROSITE" id="PS51819">
    <property type="entry name" value="VOC"/>
    <property type="match status" value="1"/>
</dbReference>
<dbReference type="AlphaFoldDB" id="A0AAN0NL76"/>
<name>A0AAN0NL76_9RHOB</name>
<dbReference type="KEGG" id="yrh:AABB31_15565"/>
<dbReference type="Proteomes" id="UP001470809">
    <property type="component" value="Chromosome"/>
</dbReference>
<protein>
    <submittedName>
        <fullName evidence="2">VOC family protein</fullName>
    </submittedName>
</protein>
<dbReference type="Pfam" id="PF00903">
    <property type="entry name" value="Glyoxalase"/>
    <property type="match status" value="1"/>
</dbReference>
<evidence type="ECO:0000259" key="1">
    <source>
        <dbReference type="PROSITE" id="PS51819"/>
    </source>
</evidence>
<keyword evidence="3" id="KW-1185">Reference proteome</keyword>
<gene>
    <name evidence="2" type="ORF">AABB31_15565</name>
</gene>
<evidence type="ECO:0000313" key="3">
    <source>
        <dbReference type="Proteomes" id="UP001470809"/>
    </source>
</evidence>
<dbReference type="EMBL" id="CP151767">
    <property type="protein sequence ID" value="WZU66464.1"/>
    <property type="molecule type" value="Genomic_DNA"/>
</dbReference>
<dbReference type="InterPro" id="IPR037523">
    <property type="entry name" value="VOC_core"/>
</dbReference>
<dbReference type="SUPFAM" id="SSF54593">
    <property type="entry name" value="Glyoxalase/Bleomycin resistance protein/Dihydroxybiphenyl dioxygenase"/>
    <property type="match status" value="1"/>
</dbReference>
<dbReference type="PANTHER" id="PTHR34109">
    <property type="entry name" value="BNAUNNG04460D PROTEIN-RELATED"/>
    <property type="match status" value="1"/>
</dbReference>
<sequence length="124" mass="13526">MSDAVQQTITPYFTVQNADRLMGFLTAAFGAKVVKLDRYDDNTVQHARMTVGNSLIMLNESTDDYPANLSQMHISVDDADKTYAIAMGLGATSVMTPNDRPHGERMAGIKDPCGNIWWIASGLA</sequence>
<reference evidence="3" key="1">
    <citation type="submission" date="2024-04" db="EMBL/GenBank/DDBJ databases">
        <title>Phylogenomic analyses of a clade within the roseobacter group suggest taxonomic reassignments of species of the genera Aestuariivita, Citreicella, Loktanella, Nautella, Pelagibaca, Ruegeria, Thalassobius, Thiobacimonas and Tropicibacter, and the proposal o.</title>
        <authorList>
            <person name="Jeon C.O."/>
        </authorList>
    </citation>
    <scope>NUCLEOTIDE SEQUENCE [LARGE SCALE GENOMIC DNA]</scope>
    <source>
        <strain evidence="3">SS1-5</strain>
    </source>
</reference>
<dbReference type="InterPro" id="IPR004360">
    <property type="entry name" value="Glyas_Fos-R_dOase_dom"/>
</dbReference>
<dbReference type="CDD" id="cd07246">
    <property type="entry name" value="VOC_like"/>
    <property type="match status" value="1"/>
</dbReference>
<dbReference type="Gene3D" id="3.30.720.110">
    <property type="match status" value="1"/>
</dbReference>
<dbReference type="RefSeq" id="WP_342075787.1">
    <property type="nucleotide sequence ID" value="NZ_CP151767.2"/>
</dbReference>
<dbReference type="Gene3D" id="3.30.720.120">
    <property type="match status" value="1"/>
</dbReference>
<dbReference type="InterPro" id="IPR029068">
    <property type="entry name" value="Glyas_Bleomycin-R_OHBP_Dase"/>
</dbReference>
<reference evidence="2 3" key="2">
    <citation type="submission" date="2024-08" db="EMBL/GenBank/DDBJ databases">
        <title>Phylogenomic analyses of a clade within the roseobacter group suggest taxonomic reassignments of species of the genera Aestuariivita, Citreicella, Loktanella, Nautella, Pelagibaca, Ruegeria, Thalassobius, Thiobacimonas and Tropicibacter, and the proposal o.</title>
        <authorList>
            <person name="Jeon C.O."/>
        </authorList>
    </citation>
    <scope>NUCLEOTIDE SEQUENCE [LARGE SCALE GENOMIC DNA]</scope>
    <source>
        <strain evidence="2 3">SS1-5</strain>
    </source>
</reference>
<accession>A0AAN0NL76</accession>